<dbReference type="Pfam" id="PF02311">
    <property type="entry name" value="AraC_binding"/>
    <property type="match status" value="1"/>
</dbReference>
<dbReference type="PROSITE" id="PS01124">
    <property type="entry name" value="HTH_ARAC_FAMILY_2"/>
    <property type="match status" value="1"/>
</dbReference>
<dbReference type="SUPFAM" id="SSF46689">
    <property type="entry name" value="Homeodomain-like"/>
    <property type="match status" value="2"/>
</dbReference>
<dbReference type="GO" id="GO:0003700">
    <property type="term" value="F:DNA-binding transcription factor activity"/>
    <property type="evidence" value="ECO:0007669"/>
    <property type="project" value="InterPro"/>
</dbReference>
<dbReference type="SUPFAM" id="SSF51215">
    <property type="entry name" value="Regulatory protein AraC"/>
    <property type="match status" value="1"/>
</dbReference>
<dbReference type="InterPro" id="IPR014710">
    <property type="entry name" value="RmlC-like_jellyroll"/>
</dbReference>
<dbReference type="InterPro" id="IPR009057">
    <property type="entry name" value="Homeodomain-like_sf"/>
</dbReference>
<keyword evidence="3" id="KW-0804">Transcription</keyword>
<dbReference type="EMBL" id="CVTD020000017">
    <property type="protein sequence ID" value="CRZ34848.1"/>
    <property type="molecule type" value="Genomic_DNA"/>
</dbReference>
<evidence type="ECO:0000259" key="4">
    <source>
        <dbReference type="PROSITE" id="PS01124"/>
    </source>
</evidence>
<dbReference type="RefSeq" id="WP_158245931.1">
    <property type="nucleotide sequence ID" value="NZ_CVTD020000017.1"/>
</dbReference>
<dbReference type="InterPro" id="IPR018062">
    <property type="entry name" value="HTH_AraC-typ_CS"/>
</dbReference>
<dbReference type="GO" id="GO:0043565">
    <property type="term" value="F:sequence-specific DNA binding"/>
    <property type="evidence" value="ECO:0007669"/>
    <property type="project" value="InterPro"/>
</dbReference>
<protein>
    <recommendedName>
        <fullName evidence="4">HTH araC/xylS-type domain-containing protein</fullName>
    </recommendedName>
</protein>
<dbReference type="Gene3D" id="2.60.120.10">
    <property type="entry name" value="Jelly Rolls"/>
    <property type="match status" value="1"/>
</dbReference>
<dbReference type="PROSITE" id="PS00041">
    <property type="entry name" value="HTH_ARAC_FAMILY_1"/>
    <property type="match status" value="1"/>
</dbReference>
<sequence>MERKNFFEPLEKDLVCLHKKSMPFTMQYHHHDGYEIFLFLNGDANYYIEENCYQMKRGCLFNMRPNEMHRVECYDIKKYERITINIRPKLLHDLSTKQTDLTRCFTDRPFGKDNLIYLNEHQINEFIFLANNLEKIQNSSEYGHDLMVRSYLYQILIFVNKLFLKKIQEDPINIMPPIVSKTMLYINEHLTEQITMADIANHVHHNPAYISRCFKKVTGVSLQQYIIYKRIFLAKKYLLAGYSLNDTCRLSGFNDYSNFARTFKKQIGCSPKKFQKQPI</sequence>
<feature type="domain" description="HTH araC/xylS-type" evidence="4">
    <location>
        <begin position="180"/>
        <end position="277"/>
    </location>
</feature>
<dbReference type="PANTHER" id="PTHR43280:SF2">
    <property type="entry name" value="HTH-TYPE TRANSCRIPTIONAL REGULATOR EXSA"/>
    <property type="match status" value="1"/>
</dbReference>
<name>A0A0H5SWX0_HERHM</name>
<evidence type="ECO:0000313" key="6">
    <source>
        <dbReference type="Proteomes" id="UP000236497"/>
    </source>
</evidence>
<dbReference type="InterPro" id="IPR018060">
    <property type="entry name" value="HTH_AraC"/>
</dbReference>
<dbReference type="SMART" id="SM00342">
    <property type="entry name" value="HTH_ARAC"/>
    <property type="match status" value="1"/>
</dbReference>
<proteinExistence type="predicted"/>
<dbReference type="InterPro" id="IPR003313">
    <property type="entry name" value="AraC-bd"/>
</dbReference>
<accession>A0A0H5SWX0</accession>
<dbReference type="AlphaFoldDB" id="A0A0H5SWX0"/>
<evidence type="ECO:0000256" key="3">
    <source>
        <dbReference type="ARBA" id="ARBA00023163"/>
    </source>
</evidence>
<keyword evidence="6" id="KW-1185">Reference proteome</keyword>
<evidence type="ECO:0000313" key="5">
    <source>
        <dbReference type="EMBL" id="CRZ34848.1"/>
    </source>
</evidence>
<gene>
    <name evidence="5" type="ORF">HHT355_1647</name>
</gene>
<dbReference type="Gene3D" id="1.10.10.60">
    <property type="entry name" value="Homeodomain-like"/>
    <property type="match status" value="2"/>
</dbReference>
<keyword evidence="2" id="KW-0238">DNA-binding</keyword>
<evidence type="ECO:0000256" key="1">
    <source>
        <dbReference type="ARBA" id="ARBA00023015"/>
    </source>
</evidence>
<dbReference type="InterPro" id="IPR037923">
    <property type="entry name" value="HTH-like"/>
</dbReference>
<dbReference type="PANTHER" id="PTHR43280">
    <property type="entry name" value="ARAC-FAMILY TRANSCRIPTIONAL REGULATOR"/>
    <property type="match status" value="1"/>
</dbReference>
<keyword evidence="1" id="KW-0805">Transcription regulation</keyword>
<organism evidence="5 6">
    <name type="scientific">Herbinix hemicellulosilytica</name>
    <dbReference type="NCBI Taxonomy" id="1564487"/>
    <lineage>
        <taxon>Bacteria</taxon>
        <taxon>Bacillati</taxon>
        <taxon>Bacillota</taxon>
        <taxon>Clostridia</taxon>
        <taxon>Lachnospirales</taxon>
        <taxon>Lachnospiraceae</taxon>
        <taxon>Herbinix</taxon>
    </lineage>
</organism>
<evidence type="ECO:0000256" key="2">
    <source>
        <dbReference type="ARBA" id="ARBA00023125"/>
    </source>
</evidence>
<dbReference type="Proteomes" id="UP000236497">
    <property type="component" value="Unassembled WGS sequence"/>
</dbReference>
<reference evidence="5 6" key="1">
    <citation type="submission" date="2015-06" db="EMBL/GenBank/DDBJ databases">
        <authorList>
            <person name="Wibberg Daniel"/>
        </authorList>
    </citation>
    <scope>NUCLEOTIDE SEQUENCE [LARGE SCALE GENOMIC DNA]</scope>
    <source>
        <strain evidence="5 6">T3/55T</strain>
    </source>
</reference>
<dbReference type="Pfam" id="PF12833">
    <property type="entry name" value="HTH_18"/>
    <property type="match status" value="1"/>
</dbReference>